<gene>
    <name evidence="1" type="ORF">WCD41_12065</name>
</gene>
<sequence>MDMPAVWARGRLADGDGRVVCLDVNGLSVDCAVPSEPTEHGETDGATSFGLLAASLSSCTAMSVRTFLQRFGIPGSAVEVDVAFEPGSPPVLHRRVGLTADLDTDHRAQLSAVVDSTPVTVLLRDALVIVTRLEVVAPG</sequence>
<keyword evidence="2" id="KW-1185">Reference proteome</keyword>
<dbReference type="Pfam" id="PF02566">
    <property type="entry name" value="OsmC"/>
    <property type="match status" value="1"/>
</dbReference>
<dbReference type="InterPro" id="IPR003718">
    <property type="entry name" value="OsmC/Ohr_fam"/>
</dbReference>
<keyword evidence="1" id="KW-0560">Oxidoreductase</keyword>
<dbReference type="Gene3D" id="3.30.300.20">
    <property type="match status" value="1"/>
</dbReference>
<dbReference type="InterPro" id="IPR015946">
    <property type="entry name" value="KH_dom-like_a/b"/>
</dbReference>
<comment type="caution">
    <text evidence="1">The sequence shown here is derived from an EMBL/GenBank/DDBJ whole genome shotgun (WGS) entry which is preliminary data.</text>
</comment>
<dbReference type="Proteomes" id="UP001370100">
    <property type="component" value="Unassembled WGS sequence"/>
</dbReference>
<dbReference type="RefSeq" id="WP_337713673.1">
    <property type="nucleotide sequence ID" value="NZ_JBBEGL010000003.1"/>
</dbReference>
<reference evidence="1 2" key="1">
    <citation type="submission" date="2024-03" db="EMBL/GenBank/DDBJ databases">
        <title>Actinomycetospora sp. OC33-EN06, a novel actinomycete isolated from wild orchid (Aerides multiflora).</title>
        <authorList>
            <person name="Suriyachadkun C."/>
        </authorList>
    </citation>
    <scope>NUCLEOTIDE SEQUENCE [LARGE SCALE GENOMIC DNA]</scope>
    <source>
        <strain evidence="1 2">OC33-EN06</strain>
    </source>
</reference>
<dbReference type="InterPro" id="IPR036102">
    <property type="entry name" value="OsmC/Ohrsf"/>
</dbReference>
<name>A0ABU8N6X7_9PSEU</name>
<dbReference type="EMBL" id="JBBEGL010000003">
    <property type="protein sequence ID" value="MEJ2887184.1"/>
    <property type="molecule type" value="Genomic_DNA"/>
</dbReference>
<protein>
    <submittedName>
        <fullName evidence="1">OsmC family protein</fullName>
        <ecNumber evidence="1">1.11.1.-</ecNumber>
    </submittedName>
</protein>
<dbReference type="SUPFAM" id="SSF82784">
    <property type="entry name" value="OsmC-like"/>
    <property type="match status" value="1"/>
</dbReference>
<dbReference type="GO" id="GO:0004601">
    <property type="term" value="F:peroxidase activity"/>
    <property type="evidence" value="ECO:0007669"/>
    <property type="project" value="UniProtKB-KW"/>
</dbReference>
<evidence type="ECO:0000313" key="1">
    <source>
        <dbReference type="EMBL" id="MEJ2887184.1"/>
    </source>
</evidence>
<proteinExistence type="predicted"/>
<dbReference type="EC" id="1.11.1.-" evidence="1"/>
<accession>A0ABU8N6X7</accession>
<evidence type="ECO:0000313" key="2">
    <source>
        <dbReference type="Proteomes" id="UP001370100"/>
    </source>
</evidence>
<keyword evidence="1" id="KW-0575">Peroxidase</keyword>
<organism evidence="1 2">
    <name type="scientific">Actinomycetospora aeridis</name>
    <dbReference type="NCBI Taxonomy" id="3129231"/>
    <lineage>
        <taxon>Bacteria</taxon>
        <taxon>Bacillati</taxon>
        <taxon>Actinomycetota</taxon>
        <taxon>Actinomycetes</taxon>
        <taxon>Pseudonocardiales</taxon>
        <taxon>Pseudonocardiaceae</taxon>
        <taxon>Actinomycetospora</taxon>
    </lineage>
</organism>